<evidence type="ECO:0000256" key="5">
    <source>
        <dbReference type="ARBA" id="ARBA00024867"/>
    </source>
</evidence>
<dbReference type="PANTHER" id="PTHR43280:SF2">
    <property type="entry name" value="HTH-TYPE TRANSCRIPTIONAL REGULATOR EXSA"/>
    <property type="match status" value="1"/>
</dbReference>
<organism evidence="9 10">
    <name type="scientific">Anaerostipes caccae (strain DSM 14662 / CCUG 47493 / JCM 13470 / NCIMB 13811 / L1-92)</name>
    <dbReference type="NCBI Taxonomy" id="411490"/>
    <lineage>
        <taxon>Bacteria</taxon>
        <taxon>Bacillati</taxon>
        <taxon>Bacillota</taxon>
        <taxon>Clostridia</taxon>
        <taxon>Lachnospirales</taxon>
        <taxon>Lachnospiraceae</taxon>
        <taxon>Anaerostipes</taxon>
    </lineage>
</organism>
<dbReference type="InterPro" id="IPR018062">
    <property type="entry name" value="HTH_AraC-typ_CS"/>
</dbReference>
<dbReference type="PROSITE" id="PS01124">
    <property type="entry name" value="HTH_ARAC_FAMILY_2"/>
    <property type="match status" value="1"/>
</dbReference>
<dbReference type="PROSITE" id="PS50110">
    <property type="entry name" value="RESPONSE_REGULATORY"/>
    <property type="match status" value="1"/>
</dbReference>
<feature type="modified residue" description="4-aspartylphosphate" evidence="6">
    <location>
        <position position="61"/>
    </location>
</feature>
<feature type="domain" description="HTH araC/xylS-type" evidence="7">
    <location>
        <begin position="432"/>
        <end position="530"/>
    </location>
</feature>
<dbReference type="SUPFAM" id="SSF46689">
    <property type="entry name" value="Homeodomain-like"/>
    <property type="match status" value="2"/>
</dbReference>
<dbReference type="eggNOG" id="COG2207">
    <property type="taxonomic scope" value="Bacteria"/>
</dbReference>
<name>B0MFL4_ANACD</name>
<accession>B0MFL4</accession>
<evidence type="ECO:0000256" key="6">
    <source>
        <dbReference type="PROSITE-ProRule" id="PRU00169"/>
    </source>
</evidence>
<reference evidence="9" key="2">
    <citation type="submission" date="2013-11" db="EMBL/GenBank/DDBJ databases">
        <title>Draft genome sequence of Anaerostipes caccae (DSM 14662).</title>
        <authorList>
            <person name="Sudarsanam P."/>
            <person name="Ley R."/>
            <person name="Guruge J."/>
            <person name="Turnbaugh P.J."/>
            <person name="Mahowald M."/>
            <person name="Liep D."/>
            <person name="Gordon J."/>
        </authorList>
    </citation>
    <scope>NUCLEOTIDE SEQUENCE</scope>
    <source>
        <strain evidence="9">DSM 14662</strain>
    </source>
</reference>
<dbReference type="GO" id="GO:0043565">
    <property type="term" value="F:sequence-specific DNA binding"/>
    <property type="evidence" value="ECO:0007669"/>
    <property type="project" value="InterPro"/>
</dbReference>
<dbReference type="PROSITE" id="PS00041">
    <property type="entry name" value="HTH_ARAC_FAMILY_1"/>
    <property type="match status" value="1"/>
</dbReference>
<dbReference type="eggNOG" id="COG4753">
    <property type="taxonomic scope" value="Bacteria"/>
</dbReference>
<dbReference type="InterPro" id="IPR001789">
    <property type="entry name" value="Sig_transdc_resp-reg_receiver"/>
</dbReference>
<gene>
    <name evidence="9" type="ORF">ANACAC_02113</name>
</gene>
<keyword evidence="3" id="KW-0238">DNA-binding</keyword>
<evidence type="ECO:0000256" key="2">
    <source>
        <dbReference type="ARBA" id="ARBA00023015"/>
    </source>
</evidence>
<dbReference type="GO" id="GO:0000160">
    <property type="term" value="P:phosphorelay signal transduction system"/>
    <property type="evidence" value="ECO:0007669"/>
    <property type="project" value="InterPro"/>
</dbReference>
<evidence type="ECO:0000313" key="9">
    <source>
        <dbReference type="EMBL" id="EDR96884.1"/>
    </source>
</evidence>
<evidence type="ECO:0000256" key="1">
    <source>
        <dbReference type="ARBA" id="ARBA00018672"/>
    </source>
</evidence>
<evidence type="ECO:0000256" key="3">
    <source>
        <dbReference type="ARBA" id="ARBA00023125"/>
    </source>
</evidence>
<dbReference type="AlphaFoldDB" id="B0MFL4"/>
<dbReference type="InterPro" id="IPR018060">
    <property type="entry name" value="HTH_AraC"/>
</dbReference>
<reference evidence="9" key="1">
    <citation type="submission" date="2007-11" db="EMBL/GenBank/DDBJ databases">
        <authorList>
            <person name="Fulton L."/>
            <person name="Clifton S."/>
            <person name="Fulton B."/>
            <person name="Xu J."/>
            <person name="Minx P."/>
            <person name="Pepin K.H."/>
            <person name="Johnson M."/>
            <person name="Thiruvilangam P."/>
            <person name="Bhonagiri V."/>
            <person name="Nash W.E."/>
            <person name="Mardis E.R."/>
            <person name="Wilson R.K."/>
        </authorList>
    </citation>
    <scope>NUCLEOTIDE SEQUENCE [LARGE SCALE GENOMIC DNA]</scope>
    <source>
        <strain evidence="9">DSM 14662</strain>
    </source>
</reference>
<dbReference type="HOGENOM" id="CLU_000445_5_0_9"/>
<keyword evidence="2" id="KW-0805">Transcription regulation</keyword>
<keyword evidence="6" id="KW-0597">Phosphoprotein</keyword>
<evidence type="ECO:0000256" key="4">
    <source>
        <dbReference type="ARBA" id="ARBA00023163"/>
    </source>
</evidence>
<keyword evidence="10" id="KW-1185">Reference proteome</keyword>
<evidence type="ECO:0000259" key="7">
    <source>
        <dbReference type="PROSITE" id="PS01124"/>
    </source>
</evidence>
<dbReference type="InterPro" id="IPR020449">
    <property type="entry name" value="Tscrpt_reg_AraC-type_HTH"/>
</dbReference>
<dbReference type="EMBL" id="ABAX03000014">
    <property type="protein sequence ID" value="EDR96884.1"/>
    <property type="molecule type" value="Genomic_DNA"/>
</dbReference>
<feature type="domain" description="Response regulatory" evidence="8">
    <location>
        <begin position="9"/>
        <end position="126"/>
    </location>
</feature>
<keyword evidence="4" id="KW-0804">Transcription</keyword>
<dbReference type="Pfam" id="PF12833">
    <property type="entry name" value="HTH_18"/>
    <property type="match status" value="1"/>
</dbReference>
<comment type="caution">
    <text evidence="9">The sequence shown here is derived from an EMBL/GenBank/DDBJ whole genome shotgun (WGS) entry which is preliminary data.</text>
</comment>
<dbReference type="SUPFAM" id="SSF52172">
    <property type="entry name" value="CheY-like"/>
    <property type="match status" value="1"/>
</dbReference>
<dbReference type="SMART" id="SM00342">
    <property type="entry name" value="HTH_ARAC"/>
    <property type="match status" value="1"/>
</dbReference>
<dbReference type="InterPro" id="IPR011006">
    <property type="entry name" value="CheY-like_superfamily"/>
</dbReference>
<dbReference type="SMART" id="SM00448">
    <property type="entry name" value="REC"/>
    <property type="match status" value="1"/>
</dbReference>
<dbReference type="Gene3D" id="1.10.10.60">
    <property type="entry name" value="Homeodomain-like"/>
    <property type="match status" value="2"/>
</dbReference>
<proteinExistence type="predicted"/>
<dbReference type="InterPro" id="IPR009057">
    <property type="entry name" value="Homeodomain-like_sf"/>
</dbReference>
<evidence type="ECO:0000259" key="8">
    <source>
        <dbReference type="PROSITE" id="PS50110"/>
    </source>
</evidence>
<comment type="function">
    <text evidence="5">May play the central regulatory role in sporulation. It may be an element of the effector pathway responsible for the activation of sporulation genes in response to nutritional stress. Spo0A may act in concert with spo0H (a sigma factor) to control the expression of some genes that are critical to the sporulation process.</text>
</comment>
<dbReference type="STRING" id="411490.ANACAC_02113"/>
<dbReference type="CDD" id="cd17536">
    <property type="entry name" value="REC_YesN-like"/>
    <property type="match status" value="1"/>
</dbReference>
<dbReference type="PANTHER" id="PTHR43280">
    <property type="entry name" value="ARAC-FAMILY TRANSCRIPTIONAL REGULATOR"/>
    <property type="match status" value="1"/>
</dbReference>
<evidence type="ECO:0000313" key="10">
    <source>
        <dbReference type="Proteomes" id="UP000004935"/>
    </source>
</evidence>
<dbReference type="Gene3D" id="3.40.50.2300">
    <property type="match status" value="1"/>
</dbReference>
<dbReference type="GO" id="GO:0003700">
    <property type="term" value="F:DNA-binding transcription factor activity"/>
    <property type="evidence" value="ECO:0007669"/>
    <property type="project" value="InterPro"/>
</dbReference>
<sequence length="531" mass="60993">MKGENAMYRTMIVDDDFLVRSYLKQLDAWEKAGYEITADVRDGEEALHAVREQAPDVIVTDISMPLMDGIELIRKVREMGLSAYIIVLSCHDDFNYVKEAMRLGANEYVLKNSLDEDSLFEVLKNAEHHMNSLKKRNSEEERTKKLIEAGSQSLKIRFFNEIVAGDMSSKEREERRIEAGIKGKYINSAVVNMFIPAWMVIKDSQSPAESEQYAAGFIERLSAQLQMLLGEEHSRAETVSLGGGIFCCFLDLSDLSRSSVMKQKLTSVASACFKCCREEIFDYDIAVSNICIGEGGIRQAYQQARETIKLSFYEDRDILYFDSQKTIGTKMPECAQELLNHVRDYAAGRKEKEMKEEFFRVIEACRETRTDPKIIFRWIRKLDTAVGTEHSQEELFKLTHVDQLSDIFKDYRSRIFLGTGKKVPENAGTQTRQAVQYIREHFKEQIGLQEVADAVGLNFAYLSYLFKQEMGIGFSGFLLELRVEYAKDLLKNTSYKIKDVAVESGFNDYHYFSKAFKRLNGVSPAEYRRKF</sequence>
<dbReference type="PRINTS" id="PR00032">
    <property type="entry name" value="HTHARAC"/>
</dbReference>
<protein>
    <recommendedName>
        <fullName evidence="1">Stage 0 sporulation protein A homolog</fullName>
    </recommendedName>
</protein>
<dbReference type="Pfam" id="PF00072">
    <property type="entry name" value="Response_reg"/>
    <property type="match status" value="1"/>
</dbReference>
<dbReference type="Proteomes" id="UP000004935">
    <property type="component" value="Unassembled WGS sequence"/>
</dbReference>